<feature type="region of interest" description="Disordered" evidence="3">
    <location>
        <begin position="407"/>
        <end position="427"/>
    </location>
</feature>
<dbReference type="GO" id="GO:0000160">
    <property type="term" value="P:phosphorelay signal transduction system"/>
    <property type="evidence" value="ECO:0007669"/>
    <property type="project" value="InterPro"/>
</dbReference>
<evidence type="ECO:0000313" key="6">
    <source>
        <dbReference type="Proteomes" id="UP000654482"/>
    </source>
</evidence>
<dbReference type="InterPro" id="IPR001789">
    <property type="entry name" value="Sig_transdc_resp-reg_receiver"/>
</dbReference>
<dbReference type="PROSITE" id="PS50110">
    <property type="entry name" value="RESPONSE_REGULATORY"/>
    <property type="match status" value="1"/>
</dbReference>
<gene>
    <name evidence="5" type="ORF">IQ249_17980</name>
</gene>
<proteinExistence type="predicted"/>
<dbReference type="PIRSF" id="PIRSF005897">
    <property type="entry name" value="RR_PatA"/>
    <property type="match status" value="1"/>
</dbReference>
<evidence type="ECO:0000259" key="4">
    <source>
        <dbReference type="PROSITE" id="PS50110"/>
    </source>
</evidence>
<evidence type="ECO:0000313" key="5">
    <source>
        <dbReference type="EMBL" id="MBE9117791.1"/>
    </source>
</evidence>
<feature type="modified residue" description="4-aspartylphosphate" evidence="2">
    <location>
        <position position="337"/>
    </location>
</feature>
<feature type="domain" description="Response regulatory" evidence="4">
    <location>
        <begin position="288"/>
        <end position="404"/>
    </location>
</feature>
<dbReference type="InterPro" id="IPR011006">
    <property type="entry name" value="CheY-like_superfamily"/>
</dbReference>
<dbReference type="SMART" id="SM00448">
    <property type="entry name" value="REC"/>
    <property type="match status" value="1"/>
</dbReference>
<dbReference type="PANTHER" id="PTHR44591:SF23">
    <property type="entry name" value="CHEY SUBFAMILY"/>
    <property type="match status" value="1"/>
</dbReference>
<dbReference type="InterPro" id="IPR050595">
    <property type="entry name" value="Bact_response_regulator"/>
</dbReference>
<accession>A0A8J7E1K5</accession>
<protein>
    <submittedName>
        <fullName evidence="5">Response regulator</fullName>
    </submittedName>
</protein>
<organism evidence="5 6">
    <name type="scientific">Lusitaniella coriacea LEGE 07157</name>
    <dbReference type="NCBI Taxonomy" id="945747"/>
    <lineage>
        <taxon>Bacteria</taxon>
        <taxon>Bacillati</taxon>
        <taxon>Cyanobacteriota</taxon>
        <taxon>Cyanophyceae</taxon>
        <taxon>Spirulinales</taxon>
        <taxon>Lusitaniellaceae</taxon>
        <taxon>Lusitaniella</taxon>
    </lineage>
</organism>
<evidence type="ECO:0000256" key="1">
    <source>
        <dbReference type="ARBA" id="ARBA00022553"/>
    </source>
</evidence>
<sequence length="427" mass="48286">MTAITDAIAKLFYSLELTQKRQATGKLIIRLNESSSETWQIYVYLGRIVWVTGGKHPIRRWIRAMKQHSPHLLKPEWLSKTAQKRQGNLKQNQSYWEVQILAEAYHHGEIDTVQGKAIIQNYFQEICLSFVGKTTLKITWTALTVNELPQQFIWLYVDRAIEATSIECEEWRSLFSEKVAGFTASNLPNLAPVIRQDEQLRVKVSPNAYRVLKQGLNGKNTFLDLALQFKKPIALTIHSLLPFIKNEIIITQEVSDWAFPNPQSPPAPKLNAPRVPLATAQQAFNKIKIACVDDSPLVGKQIEAILKPLGYEIIHILNPLQGISTLLQQKPQLIFLDLVMPSTNGYELCSFLRKTSGFRTTPIIILTGQDGVFDRLKAKVVGSTDFVGKPPSREKILPLVQKYLEPQKSAPQQVQPPFKPITKPALP</sequence>
<dbReference type="AlphaFoldDB" id="A0A8J7E1K5"/>
<keyword evidence="6" id="KW-1185">Reference proteome</keyword>
<dbReference type="Pfam" id="PF00072">
    <property type="entry name" value="Response_reg"/>
    <property type="match status" value="1"/>
</dbReference>
<comment type="caution">
    <text evidence="5">The sequence shown here is derived from an EMBL/GenBank/DDBJ whole genome shotgun (WGS) entry which is preliminary data.</text>
</comment>
<dbReference type="EMBL" id="JADEWZ010000030">
    <property type="protein sequence ID" value="MBE9117791.1"/>
    <property type="molecule type" value="Genomic_DNA"/>
</dbReference>
<dbReference type="SUPFAM" id="SSF52172">
    <property type="entry name" value="CheY-like"/>
    <property type="match status" value="1"/>
</dbReference>
<dbReference type="Proteomes" id="UP000654482">
    <property type="component" value="Unassembled WGS sequence"/>
</dbReference>
<evidence type="ECO:0000256" key="2">
    <source>
        <dbReference type="PROSITE-ProRule" id="PRU00169"/>
    </source>
</evidence>
<reference evidence="5" key="1">
    <citation type="submission" date="2020-10" db="EMBL/GenBank/DDBJ databases">
        <authorList>
            <person name="Castelo-Branco R."/>
            <person name="Eusebio N."/>
            <person name="Adriana R."/>
            <person name="Vieira A."/>
            <person name="Brugerolle De Fraissinette N."/>
            <person name="Rezende De Castro R."/>
            <person name="Schneider M.P."/>
            <person name="Vasconcelos V."/>
            <person name="Leao P.N."/>
        </authorList>
    </citation>
    <scope>NUCLEOTIDE SEQUENCE</scope>
    <source>
        <strain evidence="5">LEGE 07157</strain>
    </source>
</reference>
<evidence type="ECO:0000256" key="3">
    <source>
        <dbReference type="SAM" id="MobiDB-lite"/>
    </source>
</evidence>
<dbReference type="InterPro" id="IPR024186">
    <property type="entry name" value="Sig_transdc_resp-reg_PatA"/>
</dbReference>
<keyword evidence="1 2" id="KW-0597">Phosphoprotein</keyword>
<dbReference type="RefSeq" id="WP_194030876.1">
    <property type="nucleotide sequence ID" value="NZ_JADEWZ010000030.1"/>
</dbReference>
<name>A0A8J7E1K5_9CYAN</name>
<dbReference type="PANTHER" id="PTHR44591">
    <property type="entry name" value="STRESS RESPONSE REGULATOR PROTEIN 1"/>
    <property type="match status" value="1"/>
</dbReference>
<dbReference type="Gene3D" id="3.40.50.2300">
    <property type="match status" value="1"/>
</dbReference>